<evidence type="ECO:0000256" key="3">
    <source>
        <dbReference type="ARBA" id="ARBA00022475"/>
    </source>
</evidence>
<keyword evidence="7" id="KW-0997">Cell inner membrane</keyword>
<gene>
    <name evidence="9" type="ORF">C798_16430</name>
</gene>
<dbReference type="PRINTS" id="PR01837">
    <property type="entry name" value="MGTCSAPBPROT"/>
</dbReference>
<comment type="similarity">
    <text evidence="2 7">Belongs to the MgtC/SapB family.</text>
</comment>
<dbReference type="Proteomes" id="UP000501648">
    <property type="component" value="Chromosome"/>
</dbReference>
<feature type="transmembrane region" description="Helical" evidence="7">
    <location>
        <begin position="81"/>
        <end position="100"/>
    </location>
</feature>
<dbReference type="Pfam" id="PF02308">
    <property type="entry name" value="MgtC"/>
    <property type="match status" value="1"/>
</dbReference>
<evidence type="ECO:0000259" key="8">
    <source>
        <dbReference type="Pfam" id="PF02308"/>
    </source>
</evidence>
<reference evidence="9 10" key="1">
    <citation type="journal article" date="2012" name="J. Bacteriol.">
        <title>Genome sequence of the pathogenic Herbaspirillum seropedicae strain Os34, isolated from rice roots.</title>
        <authorList>
            <person name="Ye W."/>
            <person name="Ye S."/>
            <person name="Liu J."/>
            <person name="Chang S."/>
            <person name="Chen M."/>
            <person name="Zhu B."/>
            <person name="Guo L."/>
            <person name="An Q."/>
        </authorList>
    </citation>
    <scope>NUCLEOTIDE SEQUENCE [LARGE SCALE GENOMIC DNA]</scope>
    <source>
        <strain evidence="9 10">Os34</strain>
    </source>
</reference>
<evidence type="ECO:0000313" key="9">
    <source>
        <dbReference type="EMBL" id="QJQ01766.1"/>
    </source>
</evidence>
<feature type="transmembrane region" description="Helical" evidence="7">
    <location>
        <begin position="107"/>
        <end position="125"/>
    </location>
</feature>
<dbReference type="EMBL" id="CP008956">
    <property type="protein sequence ID" value="QJQ01766.1"/>
    <property type="molecule type" value="Genomic_DNA"/>
</dbReference>
<name>A0A6M3ZTA8_9BURK</name>
<dbReference type="PANTHER" id="PTHR33778:SF1">
    <property type="entry name" value="MAGNESIUM TRANSPORTER YHID-RELATED"/>
    <property type="match status" value="1"/>
</dbReference>
<evidence type="ECO:0000256" key="6">
    <source>
        <dbReference type="ARBA" id="ARBA00023136"/>
    </source>
</evidence>
<keyword evidence="5 7" id="KW-1133">Transmembrane helix</keyword>
<evidence type="ECO:0000256" key="2">
    <source>
        <dbReference type="ARBA" id="ARBA00009298"/>
    </source>
</evidence>
<dbReference type="InterPro" id="IPR036259">
    <property type="entry name" value="MFS_trans_sf"/>
</dbReference>
<proteinExistence type="inferred from homology"/>
<feature type="transmembrane region" description="Helical" evidence="7">
    <location>
        <begin position="49"/>
        <end position="69"/>
    </location>
</feature>
<feature type="domain" description="MgtC/SapB/SrpB/YhiD N-terminal" evidence="8">
    <location>
        <begin position="24"/>
        <end position="153"/>
    </location>
</feature>
<evidence type="ECO:0000313" key="10">
    <source>
        <dbReference type="Proteomes" id="UP000501648"/>
    </source>
</evidence>
<dbReference type="InterPro" id="IPR003416">
    <property type="entry name" value="MgtC/SapB/SrpB/YhiD_fam"/>
</dbReference>
<accession>A0A6M3ZTA8</accession>
<dbReference type="PANTHER" id="PTHR33778">
    <property type="entry name" value="PROTEIN MGTC"/>
    <property type="match status" value="1"/>
</dbReference>
<dbReference type="AlphaFoldDB" id="A0A6M3ZTA8"/>
<feature type="transmembrane region" description="Helical" evidence="7">
    <location>
        <begin position="20"/>
        <end position="37"/>
    </location>
</feature>
<keyword evidence="4 7" id="KW-0812">Transmembrane</keyword>
<evidence type="ECO:0000256" key="7">
    <source>
        <dbReference type="RuleBase" id="RU365041"/>
    </source>
</evidence>
<organism evidence="9 10">
    <name type="scientific">Herbaspirillum rubrisubalbicans Os34</name>
    <dbReference type="NCBI Taxonomy" id="1235827"/>
    <lineage>
        <taxon>Bacteria</taxon>
        <taxon>Pseudomonadati</taxon>
        <taxon>Pseudomonadota</taxon>
        <taxon>Betaproteobacteria</taxon>
        <taxon>Burkholderiales</taxon>
        <taxon>Oxalobacteraceae</taxon>
        <taxon>Herbaspirillum</taxon>
    </lineage>
</organism>
<evidence type="ECO:0000256" key="1">
    <source>
        <dbReference type="ARBA" id="ARBA00004651"/>
    </source>
</evidence>
<evidence type="ECO:0000256" key="5">
    <source>
        <dbReference type="ARBA" id="ARBA00022989"/>
    </source>
</evidence>
<sequence length="176" mass="18962">MGPLFPALCPCCLMTDYLDIFYRLLLAMLIGCAIGIDRNLRGKPTGVKTLGLVGLGSALVTLAAMNFALDAADHSRDAISRAIQGVITGIGFLGAGVIVHEQRSEKVRGLTTAASIWVTAAVGIVCGAGWWRVALMASGLIVVLFMVGRPLEHFLHRQWLRKTEDERADISAREED</sequence>
<dbReference type="InterPro" id="IPR049177">
    <property type="entry name" value="MgtC_SapB_SrpB_YhiD_N"/>
</dbReference>
<protein>
    <recommendedName>
        <fullName evidence="7">Protein MgtC</fullName>
    </recommendedName>
</protein>
<dbReference type="SUPFAM" id="SSF103473">
    <property type="entry name" value="MFS general substrate transporter"/>
    <property type="match status" value="1"/>
</dbReference>
<comment type="subcellular location">
    <subcellularLocation>
        <location evidence="7">Cell inner membrane</location>
        <topology evidence="7">Multi-pass membrane protein</topology>
    </subcellularLocation>
    <subcellularLocation>
        <location evidence="1">Cell membrane</location>
        <topology evidence="1">Multi-pass membrane protein</topology>
    </subcellularLocation>
</comment>
<keyword evidence="3" id="KW-1003">Cell membrane</keyword>
<dbReference type="GO" id="GO:0005886">
    <property type="term" value="C:plasma membrane"/>
    <property type="evidence" value="ECO:0007669"/>
    <property type="project" value="UniProtKB-SubCell"/>
</dbReference>
<evidence type="ECO:0000256" key="4">
    <source>
        <dbReference type="ARBA" id="ARBA00022692"/>
    </source>
</evidence>
<keyword evidence="6 7" id="KW-0472">Membrane</keyword>